<dbReference type="SUPFAM" id="SSF51735">
    <property type="entry name" value="NAD(P)-binding Rossmann-fold domains"/>
    <property type="match status" value="1"/>
</dbReference>
<evidence type="ECO:0000259" key="8">
    <source>
        <dbReference type="SMART" id="SM00839"/>
    </source>
</evidence>
<keyword evidence="5" id="KW-0547">Nucleotide-binding</keyword>
<dbReference type="InterPro" id="IPR033922">
    <property type="entry name" value="NAD_bind_Glu_DH"/>
</dbReference>
<dbReference type="InterPro" id="IPR046346">
    <property type="entry name" value="Aminoacid_DH-like_N_sf"/>
</dbReference>
<protein>
    <recommendedName>
        <fullName evidence="3">Glutamate dehydrogenase</fullName>
    </recommendedName>
</protein>
<dbReference type="PIRSF" id="PIRSF000185">
    <property type="entry name" value="Glu_DH"/>
    <property type="match status" value="1"/>
</dbReference>
<evidence type="ECO:0000256" key="1">
    <source>
        <dbReference type="ARBA" id="ARBA00006382"/>
    </source>
</evidence>
<reference evidence="9 10" key="1">
    <citation type="journal article" date="2016" name="Nat. Commun.">
        <title>Thousands of microbial genomes shed light on interconnected biogeochemical processes in an aquifer system.</title>
        <authorList>
            <person name="Anantharaman K."/>
            <person name="Brown C.T."/>
            <person name="Hug L.A."/>
            <person name="Sharon I."/>
            <person name="Castelle C.J."/>
            <person name="Probst A.J."/>
            <person name="Thomas B.C."/>
            <person name="Singh A."/>
            <person name="Wilkins M.J."/>
            <person name="Karaoz U."/>
            <person name="Brodie E.L."/>
            <person name="Williams K.H."/>
            <person name="Hubbard S.S."/>
            <person name="Banfield J.F."/>
        </authorList>
    </citation>
    <scope>NUCLEOTIDE SEQUENCE [LARGE SCALE GENOMIC DNA]</scope>
</reference>
<evidence type="ECO:0000256" key="5">
    <source>
        <dbReference type="PIRSR" id="PIRSR000185-2"/>
    </source>
</evidence>
<dbReference type="AlphaFoldDB" id="A0A1F5JE76"/>
<gene>
    <name evidence="9" type="ORF">A3C26_03295</name>
</gene>
<dbReference type="InterPro" id="IPR006095">
    <property type="entry name" value="Glu/Leu/Phe/Val/Trp_DH"/>
</dbReference>
<dbReference type="PROSITE" id="PS00074">
    <property type="entry name" value="GLFV_DEHYDROGENASE"/>
    <property type="match status" value="1"/>
</dbReference>
<evidence type="ECO:0000256" key="2">
    <source>
        <dbReference type="ARBA" id="ARBA00023002"/>
    </source>
</evidence>
<proteinExistence type="inferred from homology"/>
<dbReference type="InterPro" id="IPR014362">
    <property type="entry name" value="Glu_DH"/>
</dbReference>
<dbReference type="GO" id="GO:0000166">
    <property type="term" value="F:nucleotide binding"/>
    <property type="evidence" value="ECO:0007669"/>
    <property type="project" value="UniProtKB-KW"/>
</dbReference>
<organism evidence="9 10">
    <name type="scientific">Candidatus Daviesbacteria bacterium RIFCSPHIGHO2_02_FULL_39_12</name>
    <dbReference type="NCBI Taxonomy" id="1797770"/>
    <lineage>
        <taxon>Bacteria</taxon>
        <taxon>Candidatus Daviesiibacteriota</taxon>
    </lineage>
</organism>
<dbReference type="PRINTS" id="PR00082">
    <property type="entry name" value="GLFDHDRGNASE"/>
</dbReference>
<dbReference type="Pfam" id="PF02812">
    <property type="entry name" value="ELFV_dehydrog_N"/>
    <property type="match status" value="1"/>
</dbReference>
<dbReference type="PANTHER" id="PTHR11606:SF13">
    <property type="entry name" value="GLUTAMATE DEHYDROGENASE 1, MITOCHONDRIAL"/>
    <property type="match status" value="1"/>
</dbReference>
<feature type="site" description="Important for catalysis" evidence="6">
    <location>
        <position position="142"/>
    </location>
</feature>
<dbReference type="CDD" id="cd01076">
    <property type="entry name" value="NAD_bind_1_Glu_DH"/>
    <property type="match status" value="1"/>
</dbReference>
<dbReference type="InterPro" id="IPR006096">
    <property type="entry name" value="Glu/Leu/Phe/Val/Trp_DH_C"/>
</dbReference>
<keyword evidence="5" id="KW-0520">NAD</keyword>
<dbReference type="GO" id="GO:0006538">
    <property type="term" value="P:L-glutamate catabolic process"/>
    <property type="evidence" value="ECO:0007669"/>
    <property type="project" value="TreeGrafter"/>
</dbReference>
<comment type="similarity">
    <text evidence="1 3 7">Belongs to the Glu/Leu/Phe/Val dehydrogenases family.</text>
</comment>
<name>A0A1F5JE76_9BACT</name>
<dbReference type="InterPro" id="IPR036291">
    <property type="entry name" value="NAD(P)-bd_dom_sf"/>
</dbReference>
<feature type="binding site" evidence="5">
    <location>
        <position position="202"/>
    </location>
    <ligand>
        <name>NAD(+)</name>
        <dbReference type="ChEBI" id="CHEBI:57540"/>
    </ligand>
</feature>
<feature type="binding site" evidence="5">
    <location>
        <position position="232"/>
    </location>
    <ligand>
        <name>NAD(+)</name>
        <dbReference type="ChEBI" id="CHEBI:57540"/>
    </ligand>
</feature>
<dbReference type="EMBL" id="MFCX01000003">
    <property type="protein sequence ID" value="OGE26790.1"/>
    <property type="molecule type" value="Genomic_DNA"/>
</dbReference>
<dbReference type="Gene3D" id="3.40.50.10860">
    <property type="entry name" value="Leucine Dehydrogenase, chain A, domain 1"/>
    <property type="match status" value="1"/>
</dbReference>
<dbReference type="InterPro" id="IPR033524">
    <property type="entry name" value="Glu/Leu/Phe/Val_DH_AS"/>
</dbReference>
<evidence type="ECO:0000256" key="7">
    <source>
        <dbReference type="RuleBase" id="RU004417"/>
    </source>
</evidence>
<evidence type="ECO:0000313" key="9">
    <source>
        <dbReference type="EMBL" id="OGE26790.1"/>
    </source>
</evidence>
<sequence length="434" mass="48094">MSIFDSALTQLNNAARHIKLPEGLLEKLQQPERIIQLNIPLKKDNGKIELMKGYRVQYNNDLGPYKGGLRFHPQVDMDEVKALAFWMMIKNAVVDLPFGGGKGGIEIDPKNLSVKELERLSREFTKFLAPNIGGGMDVPAPDINTNAKIMDWIADEYIKVQSANLPVGKAGCKVKSEKTQLRAVVTGKSIKNGGSEGREQATGLGGYFVLERLIKKLGLKRPVTVAIQGFGNVGSNMAKILYENGYRIVAVSDVKGGIYDRNNTGFNIDLVRKCKEEKGFLAGCYCIGSVCDLAKKYEDGVISNQDLLELKIDILIPAAIENVITKDNARKIKAKIVFEMANGPTTAEADQILNKRGILLMPDVLANSGGVTVSYFEWLQNMTNKKWSLKKVNNQLKKKMETAFTKVWQISQKEKVNLRTAAYILALERIVAKT</sequence>
<dbReference type="Pfam" id="PF00208">
    <property type="entry name" value="ELFV_dehydrog"/>
    <property type="match status" value="1"/>
</dbReference>
<dbReference type="PANTHER" id="PTHR11606">
    <property type="entry name" value="GLUTAMATE DEHYDROGENASE"/>
    <property type="match status" value="1"/>
</dbReference>
<evidence type="ECO:0000313" key="10">
    <source>
        <dbReference type="Proteomes" id="UP000177042"/>
    </source>
</evidence>
<keyword evidence="2 3" id="KW-0560">Oxidoreductase</keyword>
<dbReference type="SMART" id="SM00839">
    <property type="entry name" value="ELFV_dehydrog"/>
    <property type="match status" value="1"/>
</dbReference>
<dbReference type="InterPro" id="IPR006097">
    <property type="entry name" value="Glu/Leu/Phe/Val/Trp_DH_dimer"/>
</dbReference>
<feature type="binding site" evidence="5">
    <location>
        <position position="66"/>
    </location>
    <ligand>
        <name>substrate</name>
    </ligand>
</feature>
<evidence type="ECO:0000256" key="6">
    <source>
        <dbReference type="PIRSR" id="PIRSR000185-3"/>
    </source>
</evidence>
<feature type="active site" description="Proton donor" evidence="4">
    <location>
        <position position="102"/>
    </location>
</feature>
<dbReference type="SUPFAM" id="SSF53223">
    <property type="entry name" value="Aminoacid dehydrogenase-like, N-terminal domain"/>
    <property type="match status" value="1"/>
</dbReference>
<accession>A0A1F5JE76</accession>
<evidence type="ECO:0000256" key="3">
    <source>
        <dbReference type="PIRNR" id="PIRNR000185"/>
    </source>
</evidence>
<dbReference type="Gene3D" id="3.40.50.720">
    <property type="entry name" value="NAD(P)-binding Rossmann-like Domain"/>
    <property type="match status" value="1"/>
</dbReference>
<comment type="caution">
    <text evidence="9">The sequence shown here is derived from an EMBL/GenBank/DDBJ whole genome shotgun (WGS) entry which is preliminary data.</text>
</comment>
<evidence type="ECO:0000256" key="4">
    <source>
        <dbReference type="PIRSR" id="PIRSR000185-1"/>
    </source>
</evidence>
<dbReference type="GO" id="GO:0004352">
    <property type="term" value="F:glutamate dehydrogenase (NAD+) activity"/>
    <property type="evidence" value="ECO:0007669"/>
    <property type="project" value="TreeGrafter"/>
</dbReference>
<feature type="domain" description="Glutamate/phenylalanine/leucine/valine/L-tryptophan dehydrogenase C-terminal" evidence="8">
    <location>
        <begin position="195"/>
        <end position="433"/>
    </location>
</feature>
<feature type="binding site" evidence="5">
    <location>
        <position position="374"/>
    </location>
    <ligand>
        <name>substrate</name>
    </ligand>
</feature>
<dbReference type="Proteomes" id="UP000177042">
    <property type="component" value="Unassembled WGS sequence"/>
</dbReference>
<feature type="binding site" evidence="5">
    <location>
        <position position="90"/>
    </location>
    <ligand>
        <name>substrate</name>
    </ligand>
</feature>